<dbReference type="PRINTS" id="PR00038">
    <property type="entry name" value="HTHLUXR"/>
</dbReference>
<dbReference type="PANTHER" id="PTHR44688">
    <property type="entry name" value="DNA-BINDING TRANSCRIPTIONAL ACTIVATOR DEVR_DOSR"/>
    <property type="match status" value="1"/>
</dbReference>
<dbReference type="OrthoDB" id="3751684at2"/>
<evidence type="ECO:0000313" key="6">
    <source>
        <dbReference type="Proteomes" id="UP000291832"/>
    </source>
</evidence>
<dbReference type="SMART" id="SM00421">
    <property type="entry name" value="HTH_LUXR"/>
    <property type="match status" value="1"/>
</dbReference>
<proteinExistence type="predicted"/>
<dbReference type="RefSeq" id="WP_157993013.1">
    <property type="nucleotide sequence ID" value="NZ_QYAG01000001.1"/>
</dbReference>
<dbReference type="InterPro" id="IPR000792">
    <property type="entry name" value="Tscrpt_reg_LuxR_C"/>
</dbReference>
<dbReference type="GO" id="GO:0006355">
    <property type="term" value="P:regulation of DNA-templated transcription"/>
    <property type="evidence" value="ECO:0007669"/>
    <property type="project" value="InterPro"/>
</dbReference>
<sequence>MLRQIAYKPRTETTDLVKRYLHLRFDVNVVSPRGNGGTEFLRELRDELIEDNIRVLFLPETAERSALPHAFMSMLRDPARPGNMPSSPAALAAQLSRALDGRPLVVIADGVSGLTPTVISALTLYRQQAGVQTLVLTNAPLLREVLPGPGLVVDLPVLTLEDVHGVLFHRLGSRLETTSINRVYSKSAGLIKLAIAICEVARVEGSLRLIDGQWVAVRDLWSDALTAFTWAYTYAVTPEQRGALEMIALVGLVDVPEAEQMIGHDMLQSLEQSGAVTVDPNGRNHWVTANPPLLSEMFRHTMLPARRAHLRAQIEQISSLRYLEAEPHELEMTTLVIEPSFLRLVTEKRNEDLVGAETAWHESRSPAAALNYTVALVNSNADPHAILNLIEEATREEMPAEFRSRLAVWEAWLHGYCLGDVARADQLLQRREHAGEYWGFLVAARIRMLADLATVPHDAVALLSETAKLPLTVQNEMHRTLAFIYVSQGLPEEAAEALGRVSSWSDDYFPYLQNSTEALIELVRGRFDRAREIALQGARIAQDELDERSLRAHGHMLSLLLLVRGQHEGILQIEDYVEALGGVPLFPRMSYLGVKVCAAIAAHESPSGLREIVSALDEIDLPDGPLLGTSRSWARARLAALEGSPAQAAEECWEGATALYARGSTLAAALGALRSLDYLFDEARLATLQQWIEPMQSEHLLAYRDYIVARHTSDSDAMLAVIPRLIASGRLGLAVQGYDHAAAIARSHGDIAYAEEIEAHEAEFLDSLEPGTYDAAQQEPTGAKLTAREREVAELMAQGMTNRQIKDHLVLSIRTVENHVHRMMRKLDVSTRREAVEWIRAWLGSGEI</sequence>
<evidence type="ECO:0000256" key="3">
    <source>
        <dbReference type="ARBA" id="ARBA00023163"/>
    </source>
</evidence>
<dbReference type="Proteomes" id="UP000291832">
    <property type="component" value="Unassembled WGS sequence"/>
</dbReference>
<gene>
    <name evidence="5" type="ORF">EV139_1552</name>
</gene>
<reference evidence="5 6" key="1">
    <citation type="journal article" date="2015" name="Stand. Genomic Sci.">
        <title>Genomic Encyclopedia of Bacterial and Archaeal Type Strains, Phase III: the genomes of soil and plant-associated and newly described type strains.</title>
        <authorList>
            <person name="Whitman W.B."/>
            <person name="Woyke T."/>
            <person name="Klenk H.P."/>
            <person name="Zhou Y."/>
            <person name="Lilburn T.G."/>
            <person name="Beck B.J."/>
            <person name="De Vos P."/>
            <person name="Vandamme P."/>
            <person name="Eisen J.A."/>
            <person name="Garrity G."/>
            <person name="Hugenholtz P."/>
            <person name="Kyrpides N.C."/>
        </authorList>
    </citation>
    <scope>NUCLEOTIDE SEQUENCE [LARGE SCALE GENOMIC DNA]</scope>
    <source>
        <strain evidence="5 6">RF6</strain>
    </source>
</reference>
<dbReference type="SUPFAM" id="SSF46894">
    <property type="entry name" value="C-terminal effector domain of the bipartite response regulators"/>
    <property type="match status" value="1"/>
</dbReference>
<dbReference type="AlphaFoldDB" id="A0A4Q7TY46"/>
<dbReference type="PANTHER" id="PTHR44688:SF16">
    <property type="entry name" value="DNA-BINDING TRANSCRIPTIONAL ACTIVATOR DEVR_DOSR"/>
    <property type="match status" value="1"/>
</dbReference>
<comment type="caution">
    <text evidence="5">The sequence shown here is derived from an EMBL/GenBank/DDBJ whole genome shotgun (WGS) entry which is preliminary data.</text>
</comment>
<keyword evidence="3" id="KW-0804">Transcription</keyword>
<keyword evidence="6" id="KW-1185">Reference proteome</keyword>
<dbReference type="PROSITE" id="PS50043">
    <property type="entry name" value="HTH_LUXR_2"/>
    <property type="match status" value="1"/>
</dbReference>
<dbReference type="GO" id="GO:0003677">
    <property type="term" value="F:DNA binding"/>
    <property type="evidence" value="ECO:0007669"/>
    <property type="project" value="UniProtKB-KW"/>
</dbReference>
<dbReference type="Gene3D" id="1.10.10.10">
    <property type="entry name" value="Winged helix-like DNA-binding domain superfamily/Winged helix DNA-binding domain"/>
    <property type="match status" value="1"/>
</dbReference>
<dbReference type="CDD" id="cd06170">
    <property type="entry name" value="LuxR_C_like"/>
    <property type="match status" value="1"/>
</dbReference>
<feature type="domain" description="HTH luxR-type" evidence="4">
    <location>
        <begin position="778"/>
        <end position="843"/>
    </location>
</feature>
<evidence type="ECO:0000256" key="2">
    <source>
        <dbReference type="ARBA" id="ARBA00023125"/>
    </source>
</evidence>
<dbReference type="InterPro" id="IPR036388">
    <property type="entry name" value="WH-like_DNA-bd_sf"/>
</dbReference>
<evidence type="ECO:0000256" key="1">
    <source>
        <dbReference type="ARBA" id="ARBA00023015"/>
    </source>
</evidence>
<dbReference type="InterPro" id="IPR016032">
    <property type="entry name" value="Sig_transdc_resp-reg_C-effctor"/>
</dbReference>
<keyword evidence="1" id="KW-0805">Transcription regulation</keyword>
<keyword evidence="2" id="KW-0238">DNA-binding</keyword>
<protein>
    <submittedName>
        <fullName evidence="5">Regulatory LuxR family protein</fullName>
    </submittedName>
</protein>
<evidence type="ECO:0000259" key="4">
    <source>
        <dbReference type="PROSITE" id="PS50043"/>
    </source>
</evidence>
<accession>A0A4Q7TY46</accession>
<dbReference type="EMBL" id="SHKI01000004">
    <property type="protein sequence ID" value="RZT66126.1"/>
    <property type="molecule type" value="Genomic_DNA"/>
</dbReference>
<evidence type="ECO:0000313" key="5">
    <source>
        <dbReference type="EMBL" id="RZT66126.1"/>
    </source>
</evidence>
<organism evidence="5 6">
    <name type="scientific">Leucobacter luti</name>
    <dbReference type="NCBI Taxonomy" id="340320"/>
    <lineage>
        <taxon>Bacteria</taxon>
        <taxon>Bacillati</taxon>
        <taxon>Actinomycetota</taxon>
        <taxon>Actinomycetes</taxon>
        <taxon>Micrococcales</taxon>
        <taxon>Microbacteriaceae</taxon>
        <taxon>Leucobacter</taxon>
    </lineage>
</organism>
<name>A0A4Q7TY46_9MICO</name>
<dbReference type="Pfam" id="PF00196">
    <property type="entry name" value="GerE"/>
    <property type="match status" value="1"/>
</dbReference>